<comment type="similarity">
    <text evidence="1">Belongs to the Gfa family.</text>
</comment>
<evidence type="ECO:0000256" key="2">
    <source>
        <dbReference type="ARBA" id="ARBA00022723"/>
    </source>
</evidence>
<organism evidence="5 6">
    <name type="scientific">Amniculicola lignicola CBS 123094</name>
    <dbReference type="NCBI Taxonomy" id="1392246"/>
    <lineage>
        <taxon>Eukaryota</taxon>
        <taxon>Fungi</taxon>
        <taxon>Dikarya</taxon>
        <taxon>Ascomycota</taxon>
        <taxon>Pezizomycotina</taxon>
        <taxon>Dothideomycetes</taxon>
        <taxon>Pleosporomycetidae</taxon>
        <taxon>Pleosporales</taxon>
        <taxon>Amniculicolaceae</taxon>
        <taxon>Amniculicola</taxon>
    </lineage>
</organism>
<keyword evidence="3" id="KW-0862">Zinc</keyword>
<dbReference type="PANTHER" id="PTHR28620">
    <property type="entry name" value="CENTROMERE PROTEIN V"/>
    <property type="match status" value="1"/>
</dbReference>
<dbReference type="PROSITE" id="PS51891">
    <property type="entry name" value="CENP_V_GFA"/>
    <property type="match status" value="1"/>
</dbReference>
<proteinExistence type="inferred from homology"/>
<gene>
    <name evidence="5" type="ORF">P154DRAFT_524548</name>
</gene>
<dbReference type="Gene3D" id="2.170.150.70">
    <property type="match status" value="1"/>
</dbReference>
<keyword evidence="6" id="KW-1185">Reference proteome</keyword>
<feature type="domain" description="CENP-V/GFA" evidence="4">
    <location>
        <begin position="7"/>
        <end position="128"/>
    </location>
</feature>
<dbReference type="OrthoDB" id="3930719at2759"/>
<dbReference type="InterPro" id="IPR052355">
    <property type="entry name" value="CENP-V-like"/>
</dbReference>
<dbReference type="Pfam" id="PF04828">
    <property type="entry name" value="GFA"/>
    <property type="match status" value="1"/>
</dbReference>
<dbReference type="SUPFAM" id="SSF51316">
    <property type="entry name" value="Mss4-like"/>
    <property type="match status" value="1"/>
</dbReference>
<sequence>MSETKVYDASCHCGDVKYKVRLTFPPKPGYYDAETIRIYKCNCSTCHKLALFHLRPIHPADDFIVTCPTDIEELGSYSPYTGFAKFYFCKKCGTRTFGLGAYWEQVDLDVEKWAGNENSEGKVQKVWKSNPKDLEYEVDGKKESKTMHYVSVNAVTIEDGQGIDLREWHDKGWIFYVQNRDQTKGEDIRKREPHPSGMY</sequence>
<dbReference type="AlphaFoldDB" id="A0A6A5WF90"/>
<keyword evidence="2" id="KW-0479">Metal-binding</keyword>
<dbReference type="GO" id="GO:0046872">
    <property type="term" value="F:metal ion binding"/>
    <property type="evidence" value="ECO:0007669"/>
    <property type="project" value="UniProtKB-KW"/>
</dbReference>
<dbReference type="InterPro" id="IPR011057">
    <property type="entry name" value="Mss4-like_sf"/>
</dbReference>
<evidence type="ECO:0000313" key="6">
    <source>
        <dbReference type="Proteomes" id="UP000799779"/>
    </source>
</evidence>
<accession>A0A6A5WF90</accession>
<evidence type="ECO:0000313" key="5">
    <source>
        <dbReference type="EMBL" id="KAF1997835.1"/>
    </source>
</evidence>
<dbReference type="PANTHER" id="PTHR28620:SF1">
    <property type="entry name" value="CENP-V_GFA DOMAIN-CONTAINING PROTEIN"/>
    <property type="match status" value="1"/>
</dbReference>
<protein>
    <recommendedName>
        <fullName evidence="4">CENP-V/GFA domain-containing protein</fullName>
    </recommendedName>
</protein>
<evidence type="ECO:0000256" key="3">
    <source>
        <dbReference type="ARBA" id="ARBA00022833"/>
    </source>
</evidence>
<dbReference type="Proteomes" id="UP000799779">
    <property type="component" value="Unassembled WGS sequence"/>
</dbReference>
<name>A0A6A5WF90_9PLEO</name>
<dbReference type="InterPro" id="IPR006913">
    <property type="entry name" value="CENP-V/GFA"/>
</dbReference>
<reference evidence="5" key="1">
    <citation type="journal article" date="2020" name="Stud. Mycol.">
        <title>101 Dothideomycetes genomes: a test case for predicting lifestyles and emergence of pathogens.</title>
        <authorList>
            <person name="Haridas S."/>
            <person name="Albert R."/>
            <person name="Binder M."/>
            <person name="Bloem J."/>
            <person name="Labutti K."/>
            <person name="Salamov A."/>
            <person name="Andreopoulos B."/>
            <person name="Baker S."/>
            <person name="Barry K."/>
            <person name="Bills G."/>
            <person name="Bluhm B."/>
            <person name="Cannon C."/>
            <person name="Castanera R."/>
            <person name="Culley D."/>
            <person name="Daum C."/>
            <person name="Ezra D."/>
            <person name="Gonzalez J."/>
            <person name="Henrissat B."/>
            <person name="Kuo A."/>
            <person name="Liang C."/>
            <person name="Lipzen A."/>
            <person name="Lutzoni F."/>
            <person name="Magnuson J."/>
            <person name="Mondo S."/>
            <person name="Nolan M."/>
            <person name="Ohm R."/>
            <person name="Pangilinan J."/>
            <person name="Park H.-J."/>
            <person name="Ramirez L."/>
            <person name="Alfaro M."/>
            <person name="Sun H."/>
            <person name="Tritt A."/>
            <person name="Yoshinaga Y."/>
            <person name="Zwiers L.-H."/>
            <person name="Turgeon B."/>
            <person name="Goodwin S."/>
            <person name="Spatafora J."/>
            <person name="Crous P."/>
            <person name="Grigoriev I."/>
        </authorList>
    </citation>
    <scope>NUCLEOTIDE SEQUENCE</scope>
    <source>
        <strain evidence="5">CBS 123094</strain>
    </source>
</reference>
<dbReference type="EMBL" id="ML977609">
    <property type="protein sequence ID" value="KAF1997835.1"/>
    <property type="molecule type" value="Genomic_DNA"/>
</dbReference>
<evidence type="ECO:0000256" key="1">
    <source>
        <dbReference type="ARBA" id="ARBA00005495"/>
    </source>
</evidence>
<evidence type="ECO:0000259" key="4">
    <source>
        <dbReference type="PROSITE" id="PS51891"/>
    </source>
</evidence>
<dbReference type="GO" id="GO:0016846">
    <property type="term" value="F:carbon-sulfur lyase activity"/>
    <property type="evidence" value="ECO:0007669"/>
    <property type="project" value="InterPro"/>
</dbReference>